<dbReference type="Proteomes" id="UP001159363">
    <property type="component" value="Chromosome 1"/>
</dbReference>
<sequence>MGPRNEMPFQLGISVTNNSLRNLFHYLKEKYKAWDVQTTTRNHLIPSGECIGMYCESIPHLYLQETATPQTIMKKSVYQK</sequence>
<protein>
    <submittedName>
        <fullName evidence="1">Uncharacterized protein</fullName>
    </submittedName>
</protein>
<organism evidence="1 2">
    <name type="scientific">Dryococelus australis</name>
    <dbReference type="NCBI Taxonomy" id="614101"/>
    <lineage>
        <taxon>Eukaryota</taxon>
        <taxon>Metazoa</taxon>
        <taxon>Ecdysozoa</taxon>
        <taxon>Arthropoda</taxon>
        <taxon>Hexapoda</taxon>
        <taxon>Insecta</taxon>
        <taxon>Pterygota</taxon>
        <taxon>Neoptera</taxon>
        <taxon>Polyneoptera</taxon>
        <taxon>Phasmatodea</taxon>
        <taxon>Verophasmatodea</taxon>
        <taxon>Anareolatae</taxon>
        <taxon>Phasmatidae</taxon>
        <taxon>Eurycanthinae</taxon>
        <taxon>Dryococelus</taxon>
    </lineage>
</organism>
<accession>A0ABQ9IIF8</accession>
<proteinExistence type="predicted"/>
<gene>
    <name evidence="1" type="ORF">PR048_001770</name>
</gene>
<evidence type="ECO:0000313" key="1">
    <source>
        <dbReference type="EMBL" id="KAJ8896426.1"/>
    </source>
</evidence>
<comment type="caution">
    <text evidence="1">The sequence shown here is derived from an EMBL/GenBank/DDBJ whole genome shotgun (WGS) entry which is preliminary data.</text>
</comment>
<reference evidence="1 2" key="1">
    <citation type="submission" date="2023-02" db="EMBL/GenBank/DDBJ databases">
        <title>LHISI_Scaffold_Assembly.</title>
        <authorList>
            <person name="Stuart O.P."/>
            <person name="Cleave R."/>
            <person name="Magrath M.J.L."/>
            <person name="Mikheyev A.S."/>
        </authorList>
    </citation>
    <scope>NUCLEOTIDE SEQUENCE [LARGE SCALE GENOMIC DNA]</scope>
    <source>
        <strain evidence="1">Daus_M_001</strain>
        <tissue evidence="1">Leg muscle</tissue>
    </source>
</reference>
<evidence type="ECO:0000313" key="2">
    <source>
        <dbReference type="Proteomes" id="UP001159363"/>
    </source>
</evidence>
<keyword evidence="2" id="KW-1185">Reference proteome</keyword>
<name>A0ABQ9IIF8_9NEOP</name>
<dbReference type="EMBL" id="JARBHB010000001">
    <property type="protein sequence ID" value="KAJ8896426.1"/>
    <property type="molecule type" value="Genomic_DNA"/>
</dbReference>